<dbReference type="Gene3D" id="3.40.50.180">
    <property type="entry name" value="Methylesterase CheB, C-terminal domain"/>
    <property type="match status" value="1"/>
</dbReference>
<evidence type="ECO:0000259" key="9">
    <source>
        <dbReference type="PROSITE" id="PS50122"/>
    </source>
</evidence>
<dbReference type="GO" id="GO:0006935">
    <property type="term" value="P:chemotaxis"/>
    <property type="evidence" value="ECO:0007669"/>
    <property type="project" value="UniProtKB-KW"/>
</dbReference>
<protein>
    <recommendedName>
        <fullName evidence="4">protein-glutamate methylesterase</fullName>
        <ecNumber evidence="4">3.1.1.61</ecNumber>
    </recommendedName>
</protein>
<evidence type="ECO:0000256" key="4">
    <source>
        <dbReference type="ARBA" id="ARBA00039140"/>
    </source>
</evidence>
<dbReference type="PIRSF" id="PIRSF000876">
    <property type="entry name" value="RR_chemtxs_CheB"/>
    <property type="match status" value="1"/>
</dbReference>
<feature type="domain" description="CheB-type methylesterase" evidence="9">
    <location>
        <begin position="157"/>
        <end position="330"/>
    </location>
</feature>
<evidence type="ECO:0000313" key="11">
    <source>
        <dbReference type="Proteomes" id="UP000466966"/>
    </source>
</evidence>
<comment type="catalytic activity">
    <reaction evidence="5">
        <text>[protein]-L-glutamate 5-O-methyl ester + H2O = L-glutamyl-[protein] + methanol + H(+)</text>
        <dbReference type="Rhea" id="RHEA:23236"/>
        <dbReference type="Rhea" id="RHEA-COMP:10208"/>
        <dbReference type="Rhea" id="RHEA-COMP:10311"/>
        <dbReference type="ChEBI" id="CHEBI:15377"/>
        <dbReference type="ChEBI" id="CHEBI:15378"/>
        <dbReference type="ChEBI" id="CHEBI:17790"/>
        <dbReference type="ChEBI" id="CHEBI:29973"/>
        <dbReference type="ChEBI" id="CHEBI:82795"/>
        <dbReference type="EC" id="3.1.1.61"/>
    </reaction>
</comment>
<accession>A0A844YVF3</accession>
<sequence length="346" mass="35058">MKDARVLVVDDSAAMRALFCDIPDSARNVSVVGVAASAAEARDKIRDLKPNVLTLDVEMPGMSGMDFLAELMADKPMPVVMLSSVTQMGTGTAAKAMELGAIECFPKPLHTSPEDFNATVGKLGKIVLDAANTDMEARATALAEAAANSNAAGGDFMWNGTLVALSGGNGALDVLKGLLAAYPADCPPTVVCLPDDPGQARDFVARMAPAVACGLVEAKDNAELKPGVIHVACDPACHAIVEKGTPPRLRLMARDPVGGVRPSAELLFGSLARAETPALGALLSGKGTDGARGLAMLKGTGATTMVQDPASALAGEAPHAAVAAGAGEPVPGAQLGGRIIAACNFL</sequence>
<dbReference type="InterPro" id="IPR008248">
    <property type="entry name" value="CheB-like"/>
</dbReference>
<evidence type="ECO:0000256" key="5">
    <source>
        <dbReference type="ARBA" id="ARBA00048267"/>
    </source>
</evidence>
<evidence type="ECO:0000256" key="7">
    <source>
        <dbReference type="PROSITE-ProRule" id="PRU00169"/>
    </source>
</evidence>
<feature type="domain" description="Response regulatory" evidence="8">
    <location>
        <begin position="5"/>
        <end position="122"/>
    </location>
</feature>
<reference evidence="10 11" key="1">
    <citation type="submission" date="2019-12" db="EMBL/GenBank/DDBJ databases">
        <title>Genomic-based taxomic classification of the family Erythrobacteraceae.</title>
        <authorList>
            <person name="Xu L."/>
        </authorList>
    </citation>
    <scope>NUCLEOTIDE SEQUENCE [LARGE SCALE GENOMIC DNA]</scope>
    <source>
        <strain evidence="10 11">M0322</strain>
    </source>
</reference>
<dbReference type="CDD" id="cd17541">
    <property type="entry name" value="REC_CheB-like"/>
    <property type="match status" value="1"/>
</dbReference>
<dbReference type="SUPFAM" id="SSF52172">
    <property type="entry name" value="CheY-like"/>
    <property type="match status" value="1"/>
</dbReference>
<comment type="caution">
    <text evidence="10">The sequence shown here is derived from an EMBL/GenBank/DDBJ whole genome shotgun (WGS) entry which is preliminary data.</text>
</comment>
<keyword evidence="11" id="KW-1185">Reference proteome</keyword>
<dbReference type="PANTHER" id="PTHR42872">
    <property type="entry name" value="PROTEIN-GLUTAMATE METHYLESTERASE/PROTEIN-GLUTAMINE GLUTAMINASE"/>
    <property type="match status" value="1"/>
</dbReference>
<dbReference type="Proteomes" id="UP000466966">
    <property type="component" value="Unassembled WGS sequence"/>
</dbReference>
<evidence type="ECO:0000256" key="1">
    <source>
        <dbReference type="ARBA" id="ARBA00022490"/>
    </source>
</evidence>
<evidence type="ECO:0000256" key="6">
    <source>
        <dbReference type="PROSITE-ProRule" id="PRU00050"/>
    </source>
</evidence>
<dbReference type="GO" id="GO:0008984">
    <property type="term" value="F:protein-glutamate methylesterase activity"/>
    <property type="evidence" value="ECO:0007669"/>
    <property type="project" value="UniProtKB-EC"/>
</dbReference>
<dbReference type="SMART" id="SM00448">
    <property type="entry name" value="REC"/>
    <property type="match status" value="1"/>
</dbReference>
<dbReference type="PROSITE" id="PS50122">
    <property type="entry name" value="CHEB"/>
    <property type="match status" value="1"/>
</dbReference>
<dbReference type="OrthoDB" id="9793421at2"/>
<dbReference type="EC" id="3.1.1.61" evidence="4"/>
<keyword evidence="1" id="KW-0963">Cytoplasm</keyword>
<dbReference type="SUPFAM" id="SSF52738">
    <property type="entry name" value="Methylesterase CheB, C-terminal domain"/>
    <property type="match status" value="1"/>
</dbReference>
<dbReference type="EMBL" id="WTYV01000002">
    <property type="protein sequence ID" value="MXO71122.1"/>
    <property type="molecule type" value="Genomic_DNA"/>
</dbReference>
<dbReference type="Pfam" id="PF00072">
    <property type="entry name" value="Response_reg"/>
    <property type="match status" value="1"/>
</dbReference>
<comment type="caution">
    <text evidence="6">Lacks conserved residue(s) required for the propagation of feature annotation.</text>
</comment>
<name>A0A844YVF3_9SPHN</name>
<gene>
    <name evidence="10" type="ORF">GRI99_05655</name>
</gene>
<evidence type="ECO:0000256" key="3">
    <source>
        <dbReference type="ARBA" id="ARBA00022801"/>
    </source>
</evidence>
<organism evidence="10 11">
    <name type="scientific">Alteraurantiacibacter buctensis</name>
    <dbReference type="NCBI Taxonomy" id="1503981"/>
    <lineage>
        <taxon>Bacteria</taxon>
        <taxon>Pseudomonadati</taxon>
        <taxon>Pseudomonadota</taxon>
        <taxon>Alphaproteobacteria</taxon>
        <taxon>Sphingomonadales</taxon>
        <taxon>Erythrobacteraceae</taxon>
        <taxon>Alteraurantiacibacter</taxon>
    </lineage>
</organism>
<dbReference type="GO" id="GO:0005737">
    <property type="term" value="C:cytoplasm"/>
    <property type="evidence" value="ECO:0007669"/>
    <property type="project" value="InterPro"/>
</dbReference>
<dbReference type="Pfam" id="PF01339">
    <property type="entry name" value="CheB_methylest"/>
    <property type="match status" value="1"/>
</dbReference>
<dbReference type="InterPro" id="IPR000673">
    <property type="entry name" value="Sig_transdc_resp-reg_Me-estase"/>
</dbReference>
<dbReference type="AlphaFoldDB" id="A0A844YVF3"/>
<evidence type="ECO:0000313" key="10">
    <source>
        <dbReference type="EMBL" id="MXO71122.1"/>
    </source>
</evidence>
<dbReference type="InterPro" id="IPR001789">
    <property type="entry name" value="Sig_transdc_resp-reg_receiver"/>
</dbReference>
<dbReference type="InterPro" id="IPR035909">
    <property type="entry name" value="CheB_C"/>
</dbReference>
<keyword evidence="3" id="KW-0378">Hydrolase</keyword>
<proteinExistence type="predicted"/>
<keyword evidence="7" id="KW-0597">Phosphoprotein</keyword>
<feature type="modified residue" description="4-aspartylphosphate" evidence="7">
    <location>
        <position position="56"/>
    </location>
</feature>
<dbReference type="InterPro" id="IPR011006">
    <property type="entry name" value="CheY-like_superfamily"/>
</dbReference>
<dbReference type="GO" id="GO:0000156">
    <property type="term" value="F:phosphorelay response regulator activity"/>
    <property type="evidence" value="ECO:0007669"/>
    <property type="project" value="InterPro"/>
</dbReference>
<dbReference type="RefSeq" id="WP_160771068.1">
    <property type="nucleotide sequence ID" value="NZ_WTYV01000002.1"/>
</dbReference>
<dbReference type="Gene3D" id="3.40.50.2300">
    <property type="match status" value="1"/>
</dbReference>
<dbReference type="PANTHER" id="PTHR42872:SF6">
    <property type="entry name" value="PROTEIN-GLUTAMATE METHYLESTERASE_PROTEIN-GLUTAMINE GLUTAMINASE"/>
    <property type="match status" value="1"/>
</dbReference>
<evidence type="ECO:0000259" key="8">
    <source>
        <dbReference type="PROSITE" id="PS50110"/>
    </source>
</evidence>
<keyword evidence="2" id="KW-0145">Chemotaxis</keyword>
<evidence type="ECO:0000256" key="2">
    <source>
        <dbReference type="ARBA" id="ARBA00022500"/>
    </source>
</evidence>
<dbReference type="PROSITE" id="PS50110">
    <property type="entry name" value="RESPONSE_REGULATORY"/>
    <property type="match status" value="1"/>
</dbReference>